<evidence type="ECO:0000313" key="3">
    <source>
        <dbReference type="Proteomes" id="UP000762676"/>
    </source>
</evidence>
<proteinExistence type="predicted"/>
<dbReference type="Proteomes" id="UP000762676">
    <property type="component" value="Unassembled WGS sequence"/>
</dbReference>
<evidence type="ECO:0000256" key="1">
    <source>
        <dbReference type="SAM" id="SignalP"/>
    </source>
</evidence>
<feature type="chain" id="PRO_5043663218" description="Lipocalin/cytosolic fatty-acid binding domain-containing protein" evidence="1">
    <location>
        <begin position="21"/>
        <end position="183"/>
    </location>
</feature>
<sequence>MNVVFVALLGLLAPAIMVAAEEICHPPQSTTICYMAMNTKGLWYSISDFENGFAYWLPADSMNQDSFIVLDLNSHVTYTKLKGEQCTFRDTRPSEQERVAQCIPDHAYYFGEVDGRPIYRADYEDGAWFTAYTKEEGTPYYHRYVVYYEEDGQLVDFGYALFHMVGITDPSILQLDLSACVAA</sequence>
<gene>
    <name evidence="2" type="ORF">ElyMa_004339500</name>
</gene>
<reference evidence="2 3" key="1">
    <citation type="journal article" date="2021" name="Elife">
        <title>Chloroplast acquisition without the gene transfer in kleptoplastic sea slugs, Plakobranchus ocellatus.</title>
        <authorList>
            <person name="Maeda T."/>
            <person name="Takahashi S."/>
            <person name="Yoshida T."/>
            <person name="Shimamura S."/>
            <person name="Takaki Y."/>
            <person name="Nagai Y."/>
            <person name="Toyoda A."/>
            <person name="Suzuki Y."/>
            <person name="Arimoto A."/>
            <person name="Ishii H."/>
            <person name="Satoh N."/>
            <person name="Nishiyama T."/>
            <person name="Hasebe M."/>
            <person name="Maruyama T."/>
            <person name="Minagawa J."/>
            <person name="Obokata J."/>
            <person name="Shigenobu S."/>
        </authorList>
    </citation>
    <scope>NUCLEOTIDE SEQUENCE [LARGE SCALE GENOMIC DNA]</scope>
</reference>
<keyword evidence="3" id="KW-1185">Reference proteome</keyword>
<protein>
    <recommendedName>
        <fullName evidence="4">Lipocalin/cytosolic fatty-acid binding domain-containing protein</fullName>
    </recommendedName>
</protein>
<comment type="caution">
    <text evidence="2">The sequence shown here is derived from an EMBL/GenBank/DDBJ whole genome shotgun (WGS) entry which is preliminary data.</text>
</comment>
<keyword evidence="1" id="KW-0732">Signal</keyword>
<organism evidence="2 3">
    <name type="scientific">Elysia marginata</name>
    <dbReference type="NCBI Taxonomy" id="1093978"/>
    <lineage>
        <taxon>Eukaryota</taxon>
        <taxon>Metazoa</taxon>
        <taxon>Spiralia</taxon>
        <taxon>Lophotrochozoa</taxon>
        <taxon>Mollusca</taxon>
        <taxon>Gastropoda</taxon>
        <taxon>Heterobranchia</taxon>
        <taxon>Euthyneura</taxon>
        <taxon>Panpulmonata</taxon>
        <taxon>Sacoglossa</taxon>
        <taxon>Placobranchoidea</taxon>
        <taxon>Plakobranchidae</taxon>
        <taxon>Elysia</taxon>
    </lineage>
</organism>
<evidence type="ECO:0008006" key="4">
    <source>
        <dbReference type="Google" id="ProtNLM"/>
    </source>
</evidence>
<feature type="signal peptide" evidence="1">
    <location>
        <begin position="1"/>
        <end position="20"/>
    </location>
</feature>
<name>A0AAV4H341_9GAST</name>
<dbReference type="AlphaFoldDB" id="A0AAV4H341"/>
<dbReference type="EMBL" id="BMAT01008747">
    <property type="protein sequence ID" value="GFR91885.1"/>
    <property type="molecule type" value="Genomic_DNA"/>
</dbReference>
<evidence type="ECO:0000313" key="2">
    <source>
        <dbReference type="EMBL" id="GFR91885.1"/>
    </source>
</evidence>
<accession>A0AAV4H341</accession>